<protein>
    <recommendedName>
        <fullName evidence="8">3-methyl-2-oxobutanoate hydroxymethyltransferase</fullName>
        <ecNumber evidence="8">2.1.2.11</ecNumber>
    </recommendedName>
    <alternativeName>
        <fullName evidence="8">Ketopantoate hydroxymethyltransferase</fullName>
        <shortName evidence="8">KPHMT</shortName>
    </alternativeName>
</protein>
<dbReference type="GO" id="GO:0008168">
    <property type="term" value="F:methyltransferase activity"/>
    <property type="evidence" value="ECO:0007669"/>
    <property type="project" value="UniProtKB-KW"/>
</dbReference>
<dbReference type="NCBIfam" id="NF001452">
    <property type="entry name" value="PRK00311.1"/>
    <property type="match status" value="1"/>
</dbReference>
<reference evidence="12 13" key="1">
    <citation type="submission" date="2018-01" db="EMBL/GenBank/DDBJ databases">
        <title>Genome sequence of a Cantenovulum-like bacteria.</title>
        <authorList>
            <person name="Tan W.R."/>
            <person name="Lau N.-S."/>
            <person name="Go F."/>
            <person name="Amirul A.-A.A."/>
        </authorList>
    </citation>
    <scope>NUCLEOTIDE SEQUENCE [LARGE SCALE GENOMIC DNA]</scope>
    <source>
        <strain evidence="12 13">CCB-QB4</strain>
    </source>
</reference>
<evidence type="ECO:0000256" key="4">
    <source>
        <dbReference type="ARBA" id="ARBA00022655"/>
    </source>
</evidence>
<dbReference type="FunFam" id="3.20.20.60:FF:000003">
    <property type="entry name" value="3-methyl-2-oxobutanoate hydroxymethyltransferase"/>
    <property type="match status" value="1"/>
</dbReference>
<proteinExistence type="inferred from homology"/>
<dbReference type="UniPathway" id="UPA00028">
    <property type="reaction ID" value="UER00003"/>
</dbReference>
<organism evidence="12 13">
    <name type="scientific">Saccharobesus litoralis</name>
    <dbReference type="NCBI Taxonomy" id="2172099"/>
    <lineage>
        <taxon>Bacteria</taxon>
        <taxon>Pseudomonadati</taxon>
        <taxon>Pseudomonadota</taxon>
        <taxon>Gammaproteobacteria</taxon>
        <taxon>Alteromonadales</taxon>
        <taxon>Alteromonadaceae</taxon>
        <taxon>Saccharobesus</taxon>
    </lineage>
</organism>
<dbReference type="InterPro" id="IPR040442">
    <property type="entry name" value="Pyrv_kinase-like_dom_sf"/>
</dbReference>
<dbReference type="GO" id="GO:0005737">
    <property type="term" value="C:cytoplasm"/>
    <property type="evidence" value="ECO:0007669"/>
    <property type="project" value="UniProtKB-SubCell"/>
</dbReference>
<dbReference type="GO" id="GO:0000287">
    <property type="term" value="F:magnesium ion binding"/>
    <property type="evidence" value="ECO:0007669"/>
    <property type="project" value="TreeGrafter"/>
</dbReference>
<comment type="function">
    <text evidence="7 8">Catalyzes the reversible reaction in which hydroxymethyl group from 5,10-methylenetetrahydrofolate is transferred onto alpha-ketoisovalerate to form ketopantoate.</text>
</comment>
<comment type="subunit">
    <text evidence="3 8">Homodecamer; pentamer of dimers.</text>
</comment>
<comment type="pathway">
    <text evidence="1 8">Cofactor biosynthesis; (R)-pantothenate biosynthesis; (R)-pantoate from 3-methyl-2-oxobutanoate: step 1/2.</text>
</comment>
<evidence type="ECO:0000256" key="1">
    <source>
        <dbReference type="ARBA" id="ARBA00005033"/>
    </source>
</evidence>
<feature type="binding site" evidence="8 10">
    <location>
        <position position="85"/>
    </location>
    <ligand>
        <name>3-methyl-2-oxobutanoate</name>
        <dbReference type="ChEBI" id="CHEBI:11851"/>
    </ligand>
</feature>
<dbReference type="InterPro" id="IPR003700">
    <property type="entry name" value="Pantoate_hydroxy_MeTrfase"/>
</dbReference>
<dbReference type="Proteomes" id="UP000244441">
    <property type="component" value="Chromosome"/>
</dbReference>
<dbReference type="SUPFAM" id="SSF51621">
    <property type="entry name" value="Phosphoenolpyruvate/pyruvate domain"/>
    <property type="match status" value="1"/>
</dbReference>
<keyword evidence="5 8" id="KW-0808">Transferase</keyword>
<dbReference type="EC" id="2.1.2.11" evidence="8"/>
<dbReference type="GO" id="GO:0003864">
    <property type="term" value="F:3-methyl-2-oxobutanoate hydroxymethyltransferase activity"/>
    <property type="evidence" value="ECO:0007669"/>
    <property type="project" value="UniProtKB-UniRule"/>
</dbReference>
<feature type="binding site" evidence="8 11">
    <location>
        <position position="85"/>
    </location>
    <ligand>
        <name>Mg(2+)</name>
        <dbReference type="ChEBI" id="CHEBI:18420"/>
    </ligand>
</feature>
<keyword evidence="8 11" id="KW-0460">Magnesium</keyword>
<feature type="binding site" evidence="8 11">
    <location>
        <position position="115"/>
    </location>
    <ligand>
        <name>Mg(2+)</name>
        <dbReference type="ChEBI" id="CHEBI:18420"/>
    </ligand>
</feature>
<comment type="catalytic activity">
    <reaction evidence="8">
        <text>(6R)-5,10-methylene-5,6,7,8-tetrahydrofolate + 3-methyl-2-oxobutanoate + H2O = 2-dehydropantoate + (6S)-5,6,7,8-tetrahydrofolate</text>
        <dbReference type="Rhea" id="RHEA:11824"/>
        <dbReference type="ChEBI" id="CHEBI:11561"/>
        <dbReference type="ChEBI" id="CHEBI:11851"/>
        <dbReference type="ChEBI" id="CHEBI:15377"/>
        <dbReference type="ChEBI" id="CHEBI:15636"/>
        <dbReference type="ChEBI" id="CHEBI:57453"/>
        <dbReference type="EC" id="2.1.2.11"/>
    </reaction>
</comment>
<evidence type="ECO:0000256" key="9">
    <source>
        <dbReference type="PIRSR" id="PIRSR000388-1"/>
    </source>
</evidence>
<dbReference type="PANTHER" id="PTHR20881">
    <property type="entry name" value="3-METHYL-2-OXOBUTANOATE HYDROXYMETHYLTRANSFERASE"/>
    <property type="match status" value="1"/>
</dbReference>
<sequence>MKKKTSITSLLKKKQNGEKFTALTAYDTSFAQIFDEQGIDVILIGDSLGMVLQGNNDTLKVTIDDMAYHTRCVAAGASSAFILADMPFMSYATPEQACLNAAKLMQAGAQMVKLEGAAWLKETIETLTQRSVPVCAHLGLTPQSVHVFGGYKIQGRENNAAQQMIQDAIDLEKAGAQMILLECVPASLAKAITEAVSVPVCGIGAGADTDGQVLVMHDILGISSGYIPKFSKNYLTETGDIRKAVTQFITEVSEGAFPATEHIFE</sequence>
<dbReference type="NCBIfam" id="TIGR00222">
    <property type="entry name" value="panB"/>
    <property type="match status" value="1"/>
</dbReference>
<evidence type="ECO:0000256" key="7">
    <source>
        <dbReference type="ARBA" id="ARBA00056497"/>
    </source>
</evidence>
<dbReference type="OrthoDB" id="9781789at2"/>
<accession>A0A2S0VSG0</accession>
<dbReference type="InterPro" id="IPR015813">
    <property type="entry name" value="Pyrv/PenolPyrv_kinase-like_dom"/>
</dbReference>
<dbReference type="KEGG" id="cate:C2869_11610"/>
<feature type="binding site" evidence="8 10">
    <location>
        <begin position="46"/>
        <end position="47"/>
    </location>
    <ligand>
        <name>3-methyl-2-oxobutanoate</name>
        <dbReference type="ChEBI" id="CHEBI:11851"/>
    </ligand>
</feature>
<dbReference type="PIRSF" id="PIRSF000388">
    <property type="entry name" value="Pantoate_hydroxy_MeTrfase"/>
    <property type="match status" value="1"/>
</dbReference>
<comment type="cofactor">
    <cofactor evidence="8 11">
        <name>Mg(2+)</name>
        <dbReference type="ChEBI" id="CHEBI:18420"/>
    </cofactor>
    <text evidence="8 11">Binds 1 Mg(2+) ion per subunit.</text>
</comment>
<evidence type="ECO:0000313" key="12">
    <source>
        <dbReference type="EMBL" id="AWB67040.1"/>
    </source>
</evidence>
<dbReference type="PANTHER" id="PTHR20881:SF0">
    <property type="entry name" value="3-METHYL-2-OXOBUTANOATE HYDROXYMETHYLTRANSFERASE"/>
    <property type="match status" value="1"/>
</dbReference>
<gene>
    <name evidence="8 12" type="primary">panB</name>
    <name evidence="12" type="ORF">C2869_11610</name>
</gene>
<keyword evidence="12" id="KW-0489">Methyltransferase</keyword>
<keyword evidence="6 8" id="KW-0479">Metal-binding</keyword>
<evidence type="ECO:0000313" key="13">
    <source>
        <dbReference type="Proteomes" id="UP000244441"/>
    </source>
</evidence>
<dbReference type="CDD" id="cd06557">
    <property type="entry name" value="KPHMT-like"/>
    <property type="match status" value="1"/>
</dbReference>
<feature type="active site" description="Proton acceptor" evidence="8 9">
    <location>
        <position position="182"/>
    </location>
</feature>
<feature type="binding site" evidence="8 10">
    <location>
        <position position="113"/>
    </location>
    <ligand>
        <name>3-methyl-2-oxobutanoate</name>
        <dbReference type="ChEBI" id="CHEBI:11851"/>
    </ligand>
</feature>
<comment type="similarity">
    <text evidence="2 8">Belongs to the PanB family.</text>
</comment>
<dbReference type="GO" id="GO:0032259">
    <property type="term" value="P:methylation"/>
    <property type="evidence" value="ECO:0007669"/>
    <property type="project" value="UniProtKB-KW"/>
</dbReference>
<keyword evidence="8" id="KW-0963">Cytoplasm</keyword>
<evidence type="ECO:0000256" key="10">
    <source>
        <dbReference type="PIRSR" id="PIRSR000388-2"/>
    </source>
</evidence>
<dbReference type="GO" id="GO:0015940">
    <property type="term" value="P:pantothenate biosynthetic process"/>
    <property type="evidence" value="ECO:0007669"/>
    <property type="project" value="UniProtKB-UniRule"/>
</dbReference>
<dbReference type="RefSeq" id="WP_108603089.1">
    <property type="nucleotide sequence ID" value="NZ_CP026604.1"/>
</dbReference>
<evidence type="ECO:0000256" key="8">
    <source>
        <dbReference type="HAMAP-Rule" id="MF_00156"/>
    </source>
</evidence>
<dbReference type="Pfam" id="PF02548">
    <property type="entry name" value="Pantoate_transf"/>
    <property type="match status" value="1"/>
</dbReference>
<evidence type="ECO:0000256" key="6">
    <source>
        <dbReference type="ARBA" id="ARBA00022723"/>
    </source>
</evidence>
<evidence type="ECO:0000256" key="11">
    <source>
        <dbReference type="PIRSR" id="PIRSR000388-3"/>
    </source>
</evidence>
<dbReference type="AlphaFoldDB" id="A0A2S0VSG0"/>
<name>A0A2S0VSG0_9ALTE</name>
<dbReference type="Gene3D" id="3.20.20.60">
    <property type="entry name" value="Phosphoenolpyruvate-binding domains"/>
    <property type="match status" value="1"/>
</dbReference>
<evidence type="ECO:0000256" key="5">
    <source>
        <dbReference type="ARBA" id="ARBA00022679"/>
    </source>
</evidence>
<keyword evidence="13" id="KW-1185">Reference proteome</keyword>
<evidence type="ECO:0000256" key="3">
    <source>
        <dbReference type="ARBA" id="ARBA00011424"/>
    </source>
</evidence>
<feature type="binding site" evidence="8 11">
    <location>
        <position position="46"/>
    </location>
    <ligand>
        <name>Mg(2+)</name>
        <dbReference type="ChEBI" id="CHEBI:18420"/>
    </ligand>
</feature>
<evidence type="ECO:0000256" key="2">
    <source>
        <dbReference type="ARBA" id="ARBA00008676"/>
    </source>
</evidence>
<dbReference type="EMBL" id="CP026604">
    <property type="protein sequence ID" value="AWB67040.1"/>
    <property type="molecule type" value="Genomic_DNA"/>
</dbReference>
<dbReference type="HAMAP" id="MF_00156">
    <property type="entry name" value="PanB"/>
    <property type="match status" value="1"/>
</dbReference>
<keyword evidence="4 8" id="KW-0566">Pantothenate biosynthesis</keyword>
<comment type="subcellular location">
    <subcellularLocation>
        <location evidence="8">Cytoplasm</location>
    </subcellularLocation>
</comment>